<sequence>MLTYHNALNTNPSKRATSHFAAQQPTKYRKQQHPRAQMAQPQQQQQQHPKALINQFYQRAKAEPPRYDVEAAPLDDQPTRFVCTLTLPAVTYEGETLAEQIFQEEGRSKKAAMDAAASVALRFLSDQPLYGSSRPYEESLLRTLATRVLSPNGLFRDPEVHGAAVAAVAFHGGWLPLTALAHSRLLRGWAKEYGSSQYGADVAADPAALVEMVRRELAAQAAAAVEPAEAAAEAMEGAMAEAGQPQDPGLAAARAEAAAASAAAAAALGLSLGAEGLSVRLPPESAAASPPAALAEQLAEEVVAAGGVATLVVIPADSSLPLREECVPARGSLLVRVAELLACPSHCHVLQWGRVG</sequence>
<protein>
    <recommendedName>
        <fullName evidence="3">DRBM domain-containing protein</fullName>
    </recommendedName>
</protein>
<comment type="caution">
    <text evidence="4">The sequence shown here is derived from an EMBL/GenBank/DDBJ whole genome shotgun (WGS) entry which is preliminary data.</text>
</comment>
<accession>A0AAD3DES8</accession>
<evidence type="ECO:0000313" key="4">
    <source>
        <dbReference type="EMBL" id="GFR40514.1"/>
    </source>
</evidence>
<dbReference type="Proteomes" id="UP001054857">
    <property type="component" value="Unassembled WGS sequence"/>
</dbReference>
<dbReference type="AlphaFoldDB" id="A0AAD3DES8"/>
<dbReference type="Pfam" id="PF00035">
    <property type="entry name" value="dsrm"/>
    <property type="match status" value="1"/>
</dbReference>
<gene>
    <name evidence="4" type="ORF">Agub_g1083</name>
</gene>
<feature type="non-terminal residue" evidence="4">
    <location>
        <position position="1"/>
    </location>
</feature>
<evidence type="ECO:0000256" key="2">
    <source>
        <dbReference type="SAM" id="MobiDB-lite"/>
    </source>
</evidence>
<dbReference type="InterPro" id="IPR014720">
    <property type="entry name" value="dsRBD_dom"/>
</dbReference>
<dbReference type="SMART" id="SM00358">
    <property type="entry name" value="DSRM"/>
    <property type="match status" value="1"/>
</dbReference>
<evidence type="ECO:0000256" key="1">
    <source>
        <dbReference type="PROSITE-ProRule" id="PRU00266"/>
    </source>
</evidence>
<feature type="compositionally biased region" description="Polar residues" evidence="2">
    <location>
        <begin position="1"/>
        <end position="26"/>
    </location>
</feature>
<dbReference type="Gene3D" id="3.30.160.20">
    <property type="match status" value="1"/>
</dbReference>
<name>A0AAD3DES8_9CHLO</name>
<dbReference type="CDD" id="cd00048">
    <property type="entry name" value="DSRM_SF"/>
    <property type="match status" value="1"/>
</dbReference>
<dbReference type="EMBL" id="BMAR01000001">
    <property type="protein sequence ID" value="GFR40514.1"/>
    <property type="molecule type" value="Genomic_DNA"/>
</dbReference>
<keyword evidence="5" id="KW-1185">Reference proteome</keyword>
<proteinExistence type="predicted"/>
<feature type="domain" description="DRBM" evidence="3">
    <location>
        <begin position="48"/>
        <end position="126"/>
    </location>
</feature>
<reference evidence="4 5" key="1">
    <citation type="journal article" date="2021" name="Sci. Rep.">
        <title>Genome sequencing of the multicellular alga Astrephomene provides insights into convergent evolution of germ-soma differentiation.</title>
        <authorList>
            <person name="Yamashita S."/>
            <person name="Yamamoto K."/>
            <person name="Matsuzaki R."/>
            <person name="Suzuki S."/>
            <person name="Yamaguchi H."/>
            <person name="Hirooka S."/>
            <person name="Minakuchi Y."/>
            <person name="Miyagishima S."/>
            <person name="Kawachi M."/>
            <person name="Toyoda A."/>
            <person name="Nozaki H."/>
        </authorList>
    </citation>
    <scope>NUCLEOTIDE SEQUENCE [LARGE SCALE GENOMIC DNA]</scope>
    <source>
        <strain evidence="4 5">NIES-4017</strain>
    </source>
</reference>
<dbReference type="SUPFAM" id="SSF54768">
    <property type="entry name" value="dsRNA-binding domain-like"/>
    <property type="match status" value="1"/>
</dbReference>
<evidence type="ECO:0000313" key="5">
    <source>
        <dbReference type="Proteomes" id="UP001054857"/>
    </source>
</evidence>
<dbReference type="GO" id="GO:0003723">
    <property type="term" value="F:RNA binding"/>
    <property type="evidence" value="ECO:0007669"/>
    <property type="project" value="UniProtKB-UniRule"/>
</dbReference>
<keyword evidence="1" id="KW-0694">RNA-binding</keyword>
<evidence type="ECO:0000259" key="3">
    <source>
        <dbReference type="PROSITE" id="PS50137"/>
    </source>
</evidence>
<feature type="compositionally biased region" description="Low complexity" evidence="2">
    <location>
        <begin position="34"/>
        <end position="49"/>
    </location>
</feature>
<organism evidence="4 5">
    <name type="scientific">Astrephomene gubernaculifera</name>
    <dbReference type="NCBI Taxonomy" id="47775"/>
    <lineage>
        <taxon>Eukaryota</taxon>
        <taxon>Viridiplantae</taxon>
        <taxon>Chlorophyta</taxon>
        <taxon>core chlorophytes</taxon>
        <taxon>Chlorophyceae</taxon>
        <taxon>CS clade</taxon>
        <taxon>Chlamydomonadales</taxon>
        <taxon>Astrephomenaceae</taxon>
        <taxon>Astrephomene</taxon>
    </lineage>
</organism>
<dbReference type="PROSITE" id="PS50137">
    <property type="entry name" value="DS_RBD"/>
    <property type="match status" value="1"/>
</dbReference>
<feature type="region of interest" description="Disordered" evidence="2">
    <location>
        <begin position="1"/>
        <end position="49"/>
    </location>
</feature>